<feature type="domain" description="AB hydrolase-1" evidence="5">
    <location>
        <begin position="121"/>
        <end position="502"/>
    </location>
</feature>
<dbReference type="Proteomes" id="UP000184452">
    <property type="component" value="Unassembled WGS sequence"/>
</dbReference>
<reference evidence="6 7" key="1">
    <citation type="submission" date="2016-11" db="EMBL/GenBank/DDBJ databases">
        <authorList>
            <person name="Jaros S."/>
            <person name="Januszkiewicz K."/>
            <person name="Wedrychowicz H."/>
        </authorList>
    </citation>
    <scope>NUCLEOTIDE SEQUENCE [LARGE SCALE GENOMIC DNA]</scope>
    <source>
        <strain evidence="6 7">CGMCC 4.5723</strain>
    </source>
</reference>
<comment type="similarity">
    <text evidence="1">Belongs to the peptidase S33 family.</text>
</comment>
<dbReference type="OrthoDB" id="4447445at2"/>
<evidence type="ECO:0000256" key="4">
    <source>
        <dbReference type="SAM" id="MobiDB-lite"/>
    </source>
</evidence>
<dbReference type="PROSITE" id="PS51257">
    <property type="entry name" value="PROKAR_LIPOPROTEIN"/>
    <property type="match status" value="1"/>
</dbReference>
<evidence type="ECO:0000256" key="2">
    <source>
        <dbReference type="ARBA" id="ARBA00022729"/>
    </source>
</evidence>
<dbReference type="GO" id="GO:0016787">
    <property type="term" value="F:hydrolase activity"/>
    <property type="evidence" value="ECO:0007669"/>
    <property type="project" value="UniProtKB-KW"/>
</dbReference>
<evidence type="ECO:0000259" key="5">
    <source>
        <dbReference type="Pfam" id="PF00561"/>
    </source>
</evidence>
<keyword evidence="3 6" id="KW-0378">Hydrolase</keyword>
<dbReference type="PANTHER" id="PTHR43248">
    <property type="entry name" value="2-SUCCINYL-6-HYDROXY-2,4-CYCLOHEXADIENE-1-CARBOXYLATE SYNTHASE"/>
    <property type="match status" value="1"/>
</dbReference>
<dbReference type="EMBL" id="FQZK01000010">
    <property type="protein sequence ID" value="SHJ82286.1"/>
    <property type="molecule type" value="Genomic_DNA"/>
</dbReference>
<evidence type="ECO:0000313" key="7">
    <source>
        <dbReference type="Proteomes" id="UP000184452"/>
    </source>
</evidence>
<keyword evidence="7" id="KW-1185">Reference proteome</keyword>
<dbReference type="InterPro" id="IPR029058">
    <property type="entry name" value="AB_hydrolase_fold"/>
</dbReference>
<dbReference type="Pfam" id="PF00561">
    <property type="entry name" value="Abhydrolase_1"/>
    <property type="match status" value="1"/>
</dbReference>
<protein>
    <submittedName>
        <fullName evidence="6">Alpha/beta hydrolase fold</fullName>
    </submittedName>
</protein>
<dbReference type="InterPro" id="IPR051601">
    <property type="entry name" value="Serine_prot/Carboxylest_S33"/>
</dbReference>
<dbReference type="AlphaFoldDB" id="A0A1M6MFY8"/>
<feature type="region of interest" description="Disordered" evidence="4">
    <location>
        <begin position="1"/>
        <end position="20"/>
    </location>
</feature>
<dbReference type="InterPro" id="IPR000073">
    <property type="entry name" value="AB_hydrolase_1"/>
</dbReference>
<accession>A0A1M6MFY8</accession>
<sequence length="533" mass="55484">MEHRRPRGRSVPGGHRSRGPAGIGALALAGVLAACAPAQPAQEVSGTGSPSADLDRFYGQELEWGDCAGHATTDTEAALMGLAPGIECARMEVPLDYGDPEGEQASVAVSRVPARGESMGPLLFNPGGPGGSGVVGAALTFAGLAESEITERFDVVGFDPRGVGATVPAVDCYTDEEADAGVVALGSQGTTVEFTEEDTRAIMERCAEGSGGVGVLPHLGTRDTARDMDVLRSVLGEEKLTYLGQSYGTRLGTLYAEQFPDRVRAMVLDGAKNPLEGTFESRVNAYAGFQAAFDELAASCAEEADCPLGTDPAQATARFQEIVRPLRDEPVPALDAELDFDGAVGGVVAGLYNTQSHPRIVEGIAEVAQGRGDTLMQLVYDFGLRGPDGRWPNSLEANHAINCMDEDRLTPEQGGELREATYEQAPFMDPGVDVSAGARDGCEHWPAEPGVGFPYAQDVEGLPATLVVSITGDPTTPHEGGIRLAETLGGALLTVEGTGHGIVGLGTNECVDRATAAYLIDLDVPDEGATCTL</sequence>
<proteinExistence type="inferred from homology"/>
<evidence type="ECO:0000313" key="6">
    <source>
        <dbReference type="EMBL" id="SHJ82286.1"/>
    </source>
</evidence>
<keyword evidence="2" id="KW-0732">Signal</keyword>
<gene>
    <name evidence="6" type="ORF">SAMN05421803_11027</name>
</gene>
<organism evidence="6 7">
    <name type="scientific">Nocardiopsis flavescens</name>
    <dbReference type="NCBI Taxonomy" id="758803"/>
    <lineage>
        <taxon>Bacteria</taxon>
        <taxon>Bacillati</taxon>
        <taxon>Actinomycetota</taxon>
        <taxon>Actinomycetes</taxon>
        <taxon>Streptosporangiales</taxon>
        <taxon>Nocardiopsidaceae</taxon>
        <taxon>Nocardiopsis</taxon>
    </lineage>
</organism>
<dbReference type="PANTHER" id="PTHR43248:SF29">
    <property type="entry name" value="TRIPEPTIDYL AMINOPEPTIDASE"/>
    <property type="match status" value="1"/>
</dbReference>
<evidence type="ECO:0000256" key="1">
    <source>
        <dbReference type="ARBA" id="ARBA00010088"/>
    </source>
</evidence>
<evidence type="ECO:0000256" key="3">
    <source>
        <dbReference type="ARBA" id="ARBA00022801"/>
    </source>
</evidence>
<dbReference type="STRING" id="758803.SAMN05421803_11027"/>
<dbReference type="Gene3D" id="3.40.50.1820">
    <property type="entry name" value="alpha/beta hydrolase"/>
    <property type="match status" value="1"/>
</dbReference>
<name>A0A1M6MFY8_9ACTN</name>
<dbReference type="SUPFAM" id="SSF53474">
    <property type="entry name" value="alpha/beta-Hydrolases"/>
    <property type="match status" value="1"/>
</dbReference>